<dbReference type="PANTHER" id="PTHR33129:SF1">
    <property type="entry name" value="ATP-BINDING PROTEIN"/>
    <property type="match status" value="1"/>
</dbReference>
<dbReference type="InterPro" id="IPR013761">
    <property type="entry name" value="SAM/pointed_sf"/>
</dbReference>
<protein>
    <submittedName>
        <fullName evidence="2">6823_t:CDS:1</fullName>
    </submittedName>
</protein>
<dbReference type="Gene3D" id="1.10.150.50">
    <property type="entry name" value="Transcription Factor, Ets-1"/>
    <property type="match status" value="1"/>
</dbReference>
<accession>A0A9N9A8P0</accession>
<name>A0A9N9A8P0_9GLOM</name>
<feature type="compositionally biased region" description="Basic and acidic residues" evidence="1">
    <location>
        <begin position="459"/>
        <end position="475"/>
    </location>
</feature>
<dbReference type="InterPro" id="IPR052980">
    <property type="entry name" value="Crinkler_effector"/>
</dbReference>
<evidence type="ECO:0000313" key="2">
    <source>
        <dbReference type="EMBL" id="CAG8520915.1"/>
    </source>
</evidence>
<feature type="compositionally biased region" description="Polar residues" evidence="1">
    <location>
        <begin position="497"/>
        <end position="508"/>
    </location>
</feature>
<feature type="compositionally biased region" description="Basic and acidic residues" evidence="1">
    <location>
        <begin position="483"/>
        <end position="494"/>
    </location>
</feature>
<dbReference type="PANTHER" id="PTHR33129">
    <property type="entry name" value="PROTEIN KINASE DOMAIN-CONTAINING PROTEIN-RELATED"/>
    <property type="match status" value="1"/>
</dbReference>
<evidence type="ECO:0000256" key="1">
    <source>
        <dbReference type="SAM" id="MobiDB-lite"/>
    </source>
</evidence>
<proteinExistence type="predicted"/>
<keyword evidence="3" id="KW-1185">Reference proteome</keyword>
<evidence type="ECO:0000313" key="3">
    <source>
        <dbReference type="Proteomes" id="UP000789759"/>
    </source>
</evidence>
<comment type="caution">
    <text evidence="2">The sequence shown here is derived from an EMBL/GenBank/DDBJ whole genome shotgun (WGS) entry which is preliminary data.</text>
</comment>
<organism evidence="2 3">
    <name type="scientific">Cetraspora pellucida</name>
    <dbReference type="NCBI Taxonomy" id="1433469"/>
    <lineage>
        <taxon>Eukaryota</taxon>
        <taxon>Fungi</taxon>
        <taxon>Fungi incertae sedis</taxon>
        <taxon>Mucoromycota</taxon>
        <taxon>Glomeromycotina</taxon>
        <taxon>Glomeromycetes</taxon>
        <taxon>Diversisporales</taxon>
        <taxon>Gigasporaceae</taxon>
        <taxon>Cetraspora</taxon>
    </lineage>
</organism>
<gene>
    <name evidence="2" type="ORF">CPELLU_LOCUS3380</name>
</gene>
<dbReference type="Proteomes" id="UP000789759">
    <property type="component" value="Unassembled WGS sequence"/>
</dbReference>
<dbReference type="OrthoDB" id="2309412at2759"/>
<feature type="non-terminal residue" evidence="2">
    <location>
        <position position="1"/>
    </location>
</feature>
<sequence length="538" mass="61244">MSTSTRKTISLPTINEVEGYKTMEALIKFLGDQNIGLDDDDLKILRVQKLVGEVLLSLNVDELIRAGLKLGPAKKISTWIEKIKGEGKEQKLQAGSGVVKFWKKLLDARIIFLIPQDMKRVELNALNSYFMIKDNQICLDKGVIIDSDGILYKNRECTDVRLPSILINSFRGMLCLPDDGPAFTGCTITGTPGIGKTYFDGDVQEGDISLFRRTLKNPNNFLLIDAQASTFKYKAYMILLTSLKVERFNEAVKWLDLQYKNKKNDEGEEFTLELVGELLDKWKKCMNSIDKSGMPTDTISGRLVHLDAYETKTKIDVHNFVASSHEHLMIAGFRGNLFEDYAHLELQRGARKKYYNRPKSKTFALIDSFSLDNKTLDLYQITISKNHGMKIKGLNDLNKWRKDANNFNLYFVVPLNIFETFLLQKYKTTKDEDCKKIPGWINKITQYALEIDFGINKKGDDKNEDSSKKEMDNKVVKKRKMKKSDAMLGDDKIGEASGSNMGSAQHNLKCSRDAVLVENESGETSKKENKKDVKKRNR</sequence>
<reference evidence="2" key="1">
    <citation type="submission" date="2021-06" db="EMBL/GenBank/DDBJ databases">
        <authorList>
            <person name="Kallberg Y."/>
            <person name="Tangrot J."/>
            <person name="Rosling A."/>
        </authorList>
    </citation>
    <scope>NUCLEOTIDE SEQUENCE</scope>
    <source>
        <strain evidence="2">FL966</strain>
    </source>
</reference>
<dbReference type="EMBL" id="CAJVQA010001638">
    <property type="protein sequence ID" value="CAG8520915.1"/>
    <property type="molecule type" value="Genomic_DNA"/>
</dbReference>
<feature type="region of interest" description="Disordered" evidence="1">
    <location>
        <begin position="459"/>
        <end position="538"/>
    </location>
</feature>
<dbReference type="AlphaFoldDB" id="A0A9N9A8P0"/>